<feature type="region of interest" description="Disordered" evidence="1">
    <location>
        <begin position="1"/>
        <end position="100"/>
    </location>
</feature>
<dbReference type="Pfam" id="PF13921">
    <property type="entry name" value="Myb_DNA-bind_6"/>
    <property type="match status" value="1"/>
</dbReference>
<dbReference type="VEuPathDB" id="FungiDB:PAAG_05697"/>
<feature type="compositionally biased region" description="Polar residues" evidence="1">
    <location>
        <begin position="24"/>
        <end position="34"/>
    </location>
</feature>
<keyword evidence="3" id="KW-1185">Reference proteome</keyword>
<dbReference type="InterPro" id="IPR009057">
    <property type="entry name" value="Homeodomain-like_sf"/>
</dbReference>
<dbReference type="Gene3D" id="1.10.10.60">
    <property type="entry name" value="Homeodomain-like"/>
    <property type="match status" value="1"/>
</dbReference>
<accession>C1H4K4</accession>
<dbReference type="KEGG" id="pbl:PAAG_05697"/>
<name>C1H4K4_PARBA</name>
<dbReference type="Proteomes" id="UP000002059">
    <property type="component" value="Partially assembled WGS sequence"/>
</dbReference>
<dbReference type="STRING" id="502779.C1H4K4"/>
<dbReference type="AlphaFoldDB" id="C1H4K4"/>
<evidence type="ECO:0008006" key="4">
    <source>
        <dbReference type="Google" id="ProtNLM"/>
    </source>
</evidence>
<feature type="compositionally biased region" description="Basic and acidic residues" evidence="1">
    <location>
        <begin position="204"/>
        <end position="223"/>
    </location>
</feature>
<dbReference type="GeneID" id="9095642"/>
<reference evidence="2 3" key="1">
    <citation type="journal article" date="2011" name="PLoS Genet.">
        <title>Comparative genomic analysis of human fungal pathogens causing paracoccidioidomycosis.</title>
        <authorList>
            <person name="Desjardins C.A."/>
            <person name="Champion M.D."/>
            <person name="Holder J.W."/>
            <person name="Muszewska A."/>
            <person name="Goldberg J."/>
            <person name="Bailao A.M."/>
            <person name="Brigido M.M."/>
            <person name="Ferreira M.E."/>
            <person name="Garcia A.M."/>
            <person name="Grynberg M."/>
            <person name="Gujja S."/>
            <person name="Heiman D.I."/>
            <person name="Henn M.R."/>
            <person name="Kodira C.D."/>
            <person name="Leon-Narvaez H."/>
            <person name="Longo L.V."/>
            <person name="Ma L.J."/>
            <person name="Malavazi I."/>
            <person name="Matsuo A.L."/>
            <person name="Morais F.V."/>
            <person name="Pereira M."/>
            <person name="Rodriguez-Brito S."/>
            <person name="Sakthikumar S."/>
            <person name="Salem-Izacc S.M."/>
            <person name="Sykes S.M."/>
            <person name="Teixeira M.M."/>
            <person name="Vallejo M.C."/>
            <person name="Walter M.E."/>
            <person name="Yandava C."/>
            <person name="Young S."/>
            <person name="Zeng Q."/>
            <person name="Zucker J."/>
            <person name="Felipe M.S."/>
            <person name="Goldman G.H."/>
            <person name="Haas B.J."/>
            <person name="McEwen J.G."/>
            <person name="Nino-Vega G."/>
            <person name="Puccia R."/>
            <person name="San-Blas G."/>
            <person name="Soares C.M."/>
            <person name="Birren B.W."/>
            <person name="Cuomo C.A."/>
        </authorList>
    </citation>
    <scope>NUCLEOTIDE SEQUENCE [LARGE SCALE GENOMIC DNA]</scope>
    <source>
        <strain evidence="3">ATCC MYA-826 / Pb01</strain>
    </source>
</reference>
<dbReference type="SUPFAM" id="SSF46689">
    <property type="entry name" value="Homeodomain-like"/>
    <property type="match status" value="1"/>
</dbReference>
<proteinExistence type="predicted"/>
<feature type="region of interest" description="Disordered" evidence="1">
    <location>
        <begin position="191"/>
        <end position="229"/>
    </location>
</feature>
<organism evidence="2 3">
    <name type="scientific">Paracoccidioides lutzii (strain ATCC MYA-826 / Pb01)</name>
    <name type="common">Paracoccidioides brasiliensis</name>
    <dbReference type="NCBI Taxonomy" id="502779"/>
    <lineage>
        <taxon>Eukaryota</taxon>
        <taxon>Fungi</taxon>
        <taxon>Dikarya</taxon>
        <taxon>Ascomycota</taxon>
        <taxon>Pezizomycotina</taxon>
        <taxon>Eurotiomycetes</taxon>
        <taxon>Eurotiomycetidae</taxon>
        <taxon>Onygenales</taxon>
        <taxon>Ajellomycetaceae</taxon>
        <taxon>Paracoccidioides</taxon>
    </lineage>
</organism>
<dbReference type="EMBL" id="KN294006">
    <property type="protein sequence ID" value="EEH34648.2"/>
    <property type="molecule type" value="Genomic_DNA"/>
</dbReference>
<evidence type="ECO:0000256" key="1">
    <source>
        <dbReference type="SAM" id="MobiDB-lite"/>
    </source>
</evidence>
<sequence length="229" mass="26328">MPKQTPLRGSRRSRPYPDPKTRPMMSNTKTNPSRTPAAAVGATTRRPPPAWEHHQTSPSSMPPPRFSMFDRRVVQDRAAPLSPTTPSTSSSPSVPWSPHDDKVLMSARALGHGWSQIQKENFHSKSPNACRKRHERLVAKRRGSEWEDERVEKVTRFYHQMRRDIWRPLAEAAGENWEDVEKICLTRGQKNLLPMPTHNSIRRVSSDNESRGSHESHDEEKLRIPNLIR</sequence>
<feature type="compositionally biased region" description="Low complexity" evidence="1">
    <location>
        <begin position="80"/>
        <end position="97"/>
    </location>
</feature>
<evidence type="ECO:0000313" key="3">
    <source>
        <dbReference type="Proteomes" id="UP000002059"/>
    </source>
</evidence>
<dbReference type="OMA" id="AMNTSRM"/>
<dbReference type="eggNOG" id="ENOG502SPDA">
    <property type="taxonomic scope" value="Eukaryota"/>
</dbReference>
<protein>
    <recommendedName>
        <fullName evidence="4">Myb-like domain-containing protein</fullName>
    </recommendedName>
</protein>
<dbReference type="OrthoDB" id="4151352at2759"/>
<evidence type="ECO:0000313" key="2">
    <source>
        <dbReference type="EMBL" id="EEH34648.2"/>
    </source>
</evidence>
<dbReference type="RefSeq" id="XP_015699881.1">
    <property type="nucleotide sequence ID" value="XM_015845655.1"/>
</dbReference>
<dbReference type="HOGENOM" id="CLU_088027_1_0_1"/>
<gene>
    <name evidence="2" type="ORF">PAAG_05697</name>
</gene>